<accession>A0ABN9TUD0</accession>
<feature type="region of interest" description="Disordered" evidence="1">
    <location>
        <begin position="633"/>
        <end position="683"/>
    </location>
</feature>
<dbReference type="EMBL" id="CAUYUJ010015049">
    <property type="protein sequence ID" value="CAK0849303.1"/>
    <property type="molecule type" value="Genomic_DNA"/>
</dbReference>
<keyword evidence="3" id="KW-1185">Reference proteome</keyword>
<protein>
    <submittedName>
        <fullName evidence="2">Uncharacterized protein</fullName>
    </submittedName>
</protein>
<feature type="region of interest" description="Disordered" evidence="1">
    <location>
        <begin position="263"/>
        <end position="325"/>
    </location>
</feature>
<sequence length="1993" mass="215839">MEQRAMGALKKQSLEDRLAQEKVAAHERTRWEDDVLARGSGYKRLYPSMEKEQEYLHIHDAAINIWEMLMGGTSRRAGDAKRKSVEESKEGEVKDDHGGFGCAADACAGQRAWSPMERAAPAAVGWPFPRGAWLDAALNGDLVPGLPLWAGARVLARVKDDFGAPQGVEMLEVEVAYQADAFGRFFKGRHVGASDPYFSWYAASSGQQGARPLATVFHLCKCSAAECGAVAPVGAVVEHLDVWQVVDPRDVAREQAKLICPAADPGAPVLTDAPSAEPMPGELGGWPLGDGANEDEEEPRGPPRKRAREVEGTQTPGGPGETSPLDQEIAGLEETAEDPELEARLARLGGRAARGVPRQGTPKNAARPAGAVGERLAQVVAGRAAAAAPARASATGSRSRLASALTAALLGRDDDDAEDGAESDAERLGGRDRYQGVNIKRDLFRRIARQRPGALLENGLGHLRSQFTQQLSAGEADPLAPCVTQFLNTVFFVAHPPRTLGTDEVRVLRTLGLALDGILRGEVVETADLLMQEFKARTMAIRDGNWRSARWLTLVAQEQLPSGASLDEENAAEKVEARELKVAELRQRLADRRTSRSPTRSVQLLSDSEGDLDAAAAARVPPAEAAAGRSFAQYKAAHPRREGETQDGLGSGVRADAAKAAAQSTLPSSFRPPERQLRGSSQARRWRQMLAEVGTGVSSKFRLALAVHEAVRGSPGAIGRYVRKMCTSPDPTASFARLREVLPLPLPDAPLFERYRAAWYLHRQLPETCEVDAATAQGWAQLVVFSLNYQYTGHMRSPTVAARRPTARQVSALGIVQEACEYFVQDAATAFELPDWDQVIASRTVSYGGEETARALPLSLAGIMPGLPARGVAASVKAVDIADAQVGAWLADPTLALLPRDEWPAEVPRAAIQVTSKQEWYRIGTKLVELGLAAPIADDRIFKVGSRRVLAGAFGVAKGGTGGTGRHLASVAATMLLWSSDDQASAFYCYELPEAWQPYMTLAEAIPNELIGVPGPGKTHLALRVIPMGWINAVTVFQHCHRRLGFGSRPLAAGFPAELEWRKDRPLPFKSKELEQQWIQYYIDDWDHGEVVPNAMVAELLGTMSCAQEEQRAAYGRSGISVAPGKAKHRALVLERMGAGLDGAVGRVGVTTEKLHQLLAFILWGMGRQGLSSQGMLMILGRCVRAAEFRRPFMGFLNSVWAAGRWTRPQAVPLGMCDELLGFAMALPLAYTDLRAKIDTCVIATDASERAGGICHTAGLSAQGVACARGGASAVTLRPGAVAAPVRGVRWRPRIVLIELFAGAAGAAVAASRLPIDVMAHVSCEVEPAARRLVRRRWAGVIELGNIEAVDAAWFTEMLKGYARDADWVEAPFRVPELIQAAEAAFPKRTMWFVENVFSMTLESRAEFTRALGVTPVFLDARCLTHVRRPRLYWCSRPVTAFLASDATVETKGVGEAAYFKVSLAVERLPLSASLLEGWSTLDPEADLPCFTRPIPRSHPPFRPVGLDRASVRAAERWAADSYRYQVNNYEDGSLIWDARRERGRLPVPEERAALMGFDRLYFQAAVKDSAPAAERDSVIESLIGNTFCVQAVMYLLGSWLAQVGALAAAIPGSSCLAVGTCEANWNVVPDFQQPGHRDPQLERSLIVEFLRVADRGGTDVRLDTGAPYRARATKGRSSARALQPALRRLNSLLLATAGYPLYGYCDTDDMPADTPKRAAQAAAKVSRVTAQAMARRAAARSQPLREAMVTPLTLQRYRAAVDEVVDFWIQEHRQPQTPAQVDAGVAAFIESRWLSGGSLFEVNNAIAGITHAFPPVRGHLRDSWRLAKTWQRLEPAGRALPIGPLIAAAFAGAFAAVGQLGAAAVLAAGYDAFLRTGEMTSLVWSDVQLYPLRRMAVLQLRNTKSQHQTGAREFVLVRSGVAVALLARAKAQAHGQDLCLGMEPSSFMNTFGRVRELLELQDAKLTLYSWRRGGASADFPQATAPWSTGRCS</sequence>
<organism evidence="2 3">
    <name type="scientific">Prorocentrum cordatum</name>
    <dbReference type="NCBI Taxonomy" id="2364126"/>
    <lineage>
        <taxon>Eukaryota</taxon>
        <taxon>Sar</taxon>
        <taxon>Alveolata</taxon>
        <taxon>Dinophyceae</taxon>
        <taxon>Prorocentrales</taxon>
        <taxon>Prorocentraceae</taxon>
        <taxon>Prorocentrum</taxon>
    </lineage>
</organism>
<evidence type="ECO:0000313" key="3">
    <source>
        <dbReference type="Proteomes" id="UP001189429"/>
    </source>
</evidence>
<feature type="region of interest" description="Disordered" evidence="1">
    <location>
        <begin position="350"/>
        <end position="371"/>
    </location>
</feature>
<dbReference type="SUPFAM" id="SSF53335">
    <property type="entry name" value="S-adenosyl-L-methionine-dependent methyltransferases"/>
    <property type="match status" value="1"/>
</dbReference>
<dbReference type="InterPro" id="IPR029063">
    <property type="entry name" value="SAM-dependent_MTases_sf"/>
</dbReference>
<dbReference type="Proteomes" id="UP001189429">
    <property type="component" value="Unassembled WGS sequence"/>
</dbReference>
<reference evidence="2" key="1">
    <citation type="submission" date="2023-10" db="EMBL/GenBank/DDBJ databases">
        <authorList>
            <person name="Chen Y."/>
            <person name="Shah S."/>
            <person name="Dougan E. K."/>
            <person name="Thang M."/>
            <person name="Chan C."/>
        </authorList>
    </citation>
    <scope>NUCLEOTIDE SEQUENCE [LARGE SCALE GENOMIC DNA]</scope>
</reference>
<feature type="region of interest" description="Disordered" evidence="1">
    <location>
        <begin position="76"/>
        <end position="96"/>
    </location>
</feature>
<proteinExistence type="predicted"/>
<dbReference type="Gene3D" id="3.40.50.150">
    <property type="entry name" value="Vaccinia Virus protein VP39"/>
    <property type="match status" value="1"/>
</dbReference>
<gene>
    <name evidence="2" type="ORF">PCOR1329_LOCUS42025</name>
</gene>
<evidence type="ECO:0000313" key="2">
    <source>
        <dbReference type="EMBL" id="CAK0849303.1"/>
    </source>
</evidence>
<comment type="caution">
    <text evidence="2">The sequence shown here is derived from an EMBL/GenBank/DDBJ whole genome shotgun (WGS) entry which is preliminary data.</text>
</comment>
<name>A0ABN9TUD0_9DINO</name>
<evidence type="ECO:0000256" key="1">
    <source>
        <dbReference type="SAM" id="MobiDB-lite"/>
    </source>
</evidence>